<evidence type="ECO:0000256" key="2">
    <source>
        <dbReference type="ARBA" id="ARBA00001974"/>
    </source>
</evidence>
<dbReference type="PROSITE" id="PS00559">
    <property type="entry name" value="MOLYBDOPTERIN_EUK"/>
    <property type="match status" value="1"/>
</dbReference>
<evidence type="ECO:0000256" key="12">
    <source>
        <dbReference type="ARBA" id="ARBA00023002"/>
    </source>
</evidence>
<evidence type="ECO:0000256" key="6">
    <source>
        <dbReference type="ARBA" id="ARBA00022505"/>
    </source>
</evidence>
<dbReference type="Gene3D" id="3.10.120.10">
    <property type="entry name" value="Cytochrome b5-like heme/steroid binding domain"/>
    <property type="match status" value="1"/>
</dbReference>
<evidence type="ECO:0000313" key="23">
    <source>
        <dbReference type="Proteomes" id="UP000624244"/>
    </source>
</evidence>
<dbReference type="PRINTS" id="PR00407">
    <property type="entry name" value="EUMOPTERIN"/>
</dbReference>
<dbReference type="InterPro" id="IPR008335">
    <property type="entry name" value="Mopterin_OxRdtase_euk"/>
</dbReference>
<organism evidence="22 23">
    <name type="scientific">Cochliobolus sativus</name>
    <name type="common">Common root rot and spot blotch fungus</name>
    <name type="synonym">Bipolaris sorokiniana</name>
    <dbReference type="NCBI Taxonomy" id="45130"/>
    <lineage>
        <taxon>Eukaryota</taxon>
        <taxon>Fungi</taxon>
        <taxon>Dikarya</taxon>
        <taxon>Ascomycota</taxon>
        <taxon>Pezizomycotina</taxon>
        <taxon>Dothideomycetes</taxon>
        <taxon>Pleosporomycetidae</taxon>
        <taxon>Pleosporales</taxon>
        <taxon>Pleosporineae</taxon>
        <taxon>Pleosporaceae</taxon>
        <taxon>Bipolaris</taxon>
    </lineage>
</organism>
<dbReference type="GO" id="GO:0008482">
    <property type="term" value="F:sulfite oxidase activity"/>
    <property type="evidence" value="ECO:0007669"/>
    <property type="project" value="TreeGrafter"/>
</dbReference>
<dbReference type="InterPro" id="IPR014756">
    <property type="entry name" value="Ig_E-set"/>
</dbReference>
<dbReference type="InterPro" id="IPR036400">
    <property type="entry name" value="Cyt_B5-like_heme/steroid_sf"/>
</dbReference>
<dbReference type="Pfam" id="PF00173">
    <property type="entry name" value="Cyt-b5"/>
    <property type="match status" value="1"/>
</dbReference>
<evidence type="ECO:0000259" key="20">
    <source>
        <dbReference type="PROSITE" id="PS50255"/>
    </source>
</evidence>
<feature type="domain" description="FAD-binding FR-type" evidence="21">
    <location>
        <begin position="638"/>
        <end position="749"/>
    </location>
</feature>
<keyword evidence="10" id="KW-0274">FAD</keyword>
<dbReference type="GO" id="GO:0020037">
    <property type="term" value="F:heme binding"/>
    <property type="evidence" value="ECO:0007669"/>
    <property type="project" value="InterPro"/>
</dbReference>
<dbReference type="InterPro" id="IPR036374">
    <property type="entry name" value="OxRdtase_Mopterin-bd_sf"/>
</dbReference>
<evidence type="ECO:0000256" key="3">
    <source>
        <dbReference type="ARBA" id="ARBA00003838"/>
    </source>
</evidence>
<proteinExistence type="inferred from homology"/>
<feature type="region of interest" description="Disordered" evidence="19">
    <location>
        <begin position="17"/>
        <end position="83"/>
    </location>
</feature>
<dbReference type="InterPro" id="IPR001433">
    <property type="entry name" value="OxRdtase_FAD/NAD-bd"/>
</dbReference>
<evidence type="ECO:0000256" key="8">
    <source>
        <dbReference type="ARBA" id="ARBA00022630"/>
    </source>
</evidence>
<dbReference type="Gene3D" id="2.60.40.650">
    <property type="match status" value="1"/>
</dbReference>
<dbReference type="SUPFAM" id="SSF56524">
    <property type="entry name" value="Oxidoreductase molybdopterin-binding domain"/>
    <property type="match status" value="1"/>
</dbReference>
<evidence type="ECO:0000256" key="13">
    <source>
        <dbReference type="ARBA" id="ARBA00023004"/>
    </source>
</evidence>
<dbReference type="Gene3D" id="3.40.50.80">
    <property type="entry name" value="Nucleotide-binding domain of ferredoxin-NADP reductase (FNR) module"/>
    <property type="match status" value="1"/>
</dbReference>
<dbReference type="SUPFAM" id="SSF55856">
    <property type="entry name" value="Cytochrome b5-like heme/steroid binding domain"/>
    <property type="match status" value="1"/>
</dbReference>
<feature type="domain" description="Cytochrome b5 heme-binding" evidence="20">
    <location>
        <begin position="536"/>
        <end position="611"/>
    </location>
</feature>
<dbReference type="PANTHER" id="PTHR19372">
    <property type="entry name" value="SULFITE REDUCTASE"/>
    <property type="match status" value="1"/>
</dbReference>
<dbReference type="FunFam" id="2.60.40.650:FF:000001">
    <property type="entry name" value="Nitrate reductase"/>
    <property type="match status" value="1"/>
</dbReference>
<keyword evidence="12" id="KW-0560">Oxidoreductase</keyword>
<comment type="catalytic activity">
    <reaction evidence="16">
        <text>nitrite + NADP(+) + H2O = nitrate + NADPH + H(+)</text>
        <dbReference type="Rhea" id="RHEA:19061"/>
        <dbReference type="ChEBI" id="CHEBI:15377"/>
        <dbReference type="ChEBI" id="CHEBI:15378"/>
        <dbReference type="ChEBI" id="CHEBI:16301"/>
        <dbReference type="ChEBI" id="CHEBI:17632"/>
        <dbReference type="ChEBI" id="CHEBI:57783"/>
        <dbReference type="ChEBI" id="CHEBI:58349"/>
        <dbReference type="EC" id="1.7.1.3"/>
    </reaction>
</comment>
<dbReference type="PIRSF" id="PIRSF000233">
    <property type="entry name" value="Nitr_rd_NADH"/>
    <property type="match status" value="1"/>
</dbReference>
<dbReference type="Pfam" id="PF00175">
    <property type="entry name" value="NAD_binding_1"/>
    <property type="match status" value="1"/>
</dbReference>
<evidence type="ECO:0000313" key="22">
    <source>
        <dbReference type="EMBL" id="KAF5853344.1"/>
    </source>
</evidence>
<evidence type="ECO:0000256" key="1">
    <source>
        <dbReference type="ARBA" id="ARBA00001971"/>
    </source>
</evidence>
<dbReference type="GO" id="GO:0006790">
    <property type="term" value="P:sulfur compound metabolic process"/>
    <property type="evidence" value="ECO:0007669"/>
    <property type="project" value="TreeGrafter"/>
</dbReference>
<dbReference type="FunFam" id="3.90.420.10:FF:000005">
    <property type="entry name" value="Nitrate reductase"/>
    <property type="match status" value="1"/>
</dbReference>
<name>A0A8H5ZQS0_COCSA</name>
<dbReference type="SUPFAM" id="SSF81296">
    <property type="entry name" value="E set domains"/>
    <property type="match status" value="1"/>
</dbReference>
<dbReference type="PROSITE" id="PS51384">
    <property type="entry name" value="FAD_FR"/>
    <property type="match status" value="1"/>
</dbReference>
<evidence type="ECO:0000256" key="7">
    <source>
        <dbReference type="ARBA" id="ARBA00022617"/>
    </source>
</evidence>
<dbReference type="Pfam" id="PF03404">
    <property type="entry name" value="Mo-co_dimer"/>
    <property type="match status" value="1"/>
</dbReference>
<feature type="binding site" evidence="18">
    <location>
        <position position="170"/>
    </location>
    <ligand>
        <name>Mo-molybdopterin</name>
        <dbReference type="ChEBI" id="CHEBI:71302"/>
    </ligand>
    <ligandPart>
        <name>Mo</name>
        <dbReference type="ChEBI" id="CHEBI:28685"/>
    </ligandPart>
</feature>
<dbReference type="Gene3D" id="2.40.30.10">
    <property type="entry name" value="Translation factors"/>
    <property type="match status" value="1"/>
</dbReference>
<dbReference type="InterPro" id="IPR039261">
    <property type="entry name" value="FNR_nucleotide-bd"/>
</dbReference>
<comment type="function">
    <text evidence="3 17">Nitrate reductase is a key enzyme involved in the first step of nitrate assimilation in plants, fungi and bacteria.</text>
</comment>
<keyword evidence="15" id="KW-1015">Disulfide bond</keyword>
<dbReference type="GO" id="GO:0050464">
    <property type="term" value="F:nitrate reductase (NADPH) activity"/>
    <property type="evidence" value="ECO:0007669"/>
    <property type="project" value="UniProtKB-EC"/>
</dbReference>
<dbReference type="SMART" id="SM01117">
    <property type="entry name" value="Cyt-b5"/>
    <property type="match status" value="1"/>
</dbReference>
<keyword evidence="14 17" id="KW-0534">Nitrate assimilation</keyword>
<dbReference type="InterPro" id="IPR005066">
    <property type="entry name" value="MoCF_OxRdtse_dimer"/>
</dbReference>
<dbReference type="PRINTS" id="PR00363">
    <property type="entry name" value="CYTOCHROMEB5"/>
</dbReference>
<dbReference type="GO" id="GO:0043546">
    <property type="term" value="F:molybdopterin cofactor binding"/>
    <property type="evidence" value="ECO:0007669"/>
    <property type="project" value="InterPro"/>
</dbReference>
<evidence type="ECO:0000256" key="14">
    <source>
        <dbReference type="ARBA" id="ARBA00023063"/>
    </source>
</evidence>
<evidence type="ECO:0000256" key="17">
    <source>
        <dbReference type="PIRNR" id="PIRNR000233"/>
    </source>
</evidence>
<evidence type="ECO:0000259" key="21">
    <source>
        <dbReference type="PROSITE" id="PS51384"/>
    </source>
</evidence>
<comment type="caution">
    <text evidence="22">The sequence shown here is derived from an EMBL/GenBank/DDBJ whole genome shotgun (WGS) entry which is preliminary data.</text>
</comment>
<dbReference type="CDD" id="cd06183">
    <property type="entry name" value="cyt_b5_reduct_like"/>
    <property type="match status" value="1"/>
</dbReference>
<evidence type="ECO:0000256" key="11">
    <source>
        <dbReference type="ARBA" id="ARBA00022857"/>
    </source>
</evidence>
<dbReference type="InterPro" id="IPR017927">
    <property type="entry name" value="FAD-bd_FR_type"/>
</dbReference>
<keyword evidence="6 18" id="KW-0500">Molybdenum</keyword>
<dbReference type="Pfam" id="PF00174">
    <property type="entry name" value="Oxidored_molyb"/>
    <property type="match status" value="1"/>
</dbReference>
<keyword evidence="11" id="KW-0521">NADP</keyword>
<dbReference type="FunFam" id="3.10.120.10:FF:000016">
    <property type="entry name" value="Nitrate reductase"/>
    <property type="match status" value="1"/>
</dbReference>
<dbReference type="PROSITE" id="PS00191">
    <property type="entry name" value="CYTOCHROME_B5_1"/>
    <property type="match status" value="1"/>
</dbReference>
<keyword evidence="13" id="KW-0408">Iron</keyword>
<dbReference type="GO" id="GO:0030151">
    <property type="term" value="F:molybdenum ion binding"/>
    <property type="evidence" value="ECO:0007669"/>
    <property type="project" value="InterPro"/>
</dbReference>
<gene>
    <name evidence="22" type="ORF">GGP41_001914</name>
</gene>
<dbReference type="FunFam" id="2.40.30.10:FF:000021">
    <property type="entry name" value="NADH-cytochrome b5 reductase"/>
    <property type="match status" value="1"/>
</dbReference>
<dbReference type="Gene3D" id="3.90.420.10">
    <property type="entry name" value="Oxidoreductase, molybdopterin-binding domain"/>
    <property type="match status" value="1"/>
</dbReference>
<sequence length="892" mass="100449">MSVVTQKQAAVPMSFLHEHQLQPHAGSTSKQLPPSPPETVDGNDVESITSKSTQDDFPLPPPANTPPQVLDLDKSTPDAHVPRDPRLIRLTGVHPFNVEAPLTDLFNEGFLTSPELFYVRNHGAVPEVQDAECLDWEFSVEGMVENPLKITLRQLLEEYENVTYPITLVCAGNRRKEQNVVRKSKGFSWGPAGVSTALFTGVVMKDIIERAKPLRKAKYVCMEGADKLPNGYYGTSVKLNWVMDPNRGIMLAHKMNGEMLSPDHGKPLRAVIPGQIGGRSVKWLKKLIVTAEPSDNWYHIYDNRVLPTIVDPDEAAKNTKWWMDERYAIYDLSPNSAIAFPQHGEELGLSSSQTSYNVRGYAYSGGGRRVTRCELSLDQGKSWRLANIDYPEDKYRAFDDRQLYGARLDMDWRETSFCWCFWNIEISTEELKQADDIVVRVMDEAMCVQPKDMYWSVLGMMNNPWFRIVIQKENDTLRFEHPTQPALMPGGWMERVKKAGGNLSNGHWGEKVGNEEPEHAEIEQVKEIKMTKDVVDRVIDIDELREHDKADDPWFVLNGEVYDGTAFLEGHPGGAQSIVSAAATDATDEFMAIHSETAKKMMPDYHIGTLDTASQKALAQGQATTESIEPRPIFLHPREWRQARLQSKKKVSSDTHIFRFKLDHDDQTLGLPTGQHLMLRLRDPVTREAIIRSYTPISQTNQKGYCDILIKVYADTPSRAGGKMTKALDAIPLGHGLDVKGPIGKFEYLGRGLCSINGKQTKQVKRFYMICGGSGITPIYQVLRAVIQDKQDMTHCTVLYGNRTVDDILCIEDLDAFAKGNENRCRILHTLTQGNEEWEGRRGRIGEAMLKEECVRREGESMVLVCGPEALEKATCEVLGKLGWGEDEILVF</sequence>
<dbReference type="GO" id="GO:0042128">
    <property type="term" value="P:nitrate assimilation"/>
    <property type="evidence" value="ECO:0007669"/>
    <property type="project" value="UniProtKB-KW"/>
</dbReference>
<evidence type="ECO:0000256" key="15">
    <source>
        <dbReference type="ARBA" id="ARBA00023157"/>
    </source>
</evidence>
<comment type="subunit">
    <text evidence="5">Homodimer.</text>
</comment>
<comment type="similarity">
    <text evidence="4 17">Belongs to the nitrate reductase family.</text>
</comment>
<reference evidence="22" key="1">
    <citation type="submission" date="2019-11" db="EMBL/GenBank/DDBJ databases">
        <title>Bipolaris sorokiniana Genome sequencing.</title>
        <authorList>
            <person name="Wang H."/>
        </authorList>
    </citation>
    <scope>NUCLEOTIDE SEQUENCE</scope>
</reference>
<dbReference type="InterPro" id="IPR012137">
    <property type="entry name" value="Nitr_rd_NADH"/>
</dbReference>
<dbReference type="SUPFAM" id="SSF52343">
    <property type="entry name" value="Ferredoxin reductase-like, C-terminal NADP-linked domain"/>
    <property type="match status" value="1"/>
</dbReference>
<keyword evidence="8" id="KW-0285">Flavoprotein</keyword>
<dbReference type="AlphaFoldDB" id="A0A8H5ZQS0"/>
<accession>A0A8H5ZQS0</accession>
<dbReference type="InterPro" id="IPR008333">
    <property type="entry name" value="Cbr1-like_FAD-bd_dom"/>
</dbReference>
<dbReference type="SUPFAM" id="SSF63380">
    <property type="entry name" value="Riboflavin synthase domain-like"/>
    <property type="match status" value="1"/>
</dbReference>
<dbReference type="InterPro" id="IPR022407">
    <property type="entry name" value="OxRdtase_Mopterin_BS"/>
</dbReference>
<evidence type="ECO:0000256" key="16">
    <source>
        <dbReference type="ARBA" id="ARBA00049155"/>
    </source>
</evidence>
<comment type="cofactor">
    <cofactor evidence="2">
        <name>FAD</name>
        <dbReference type="ChEBI" id="CHEBI:57692"/>
    </cofactor>
</comment>
<comment type="cofactor">
    <cofactor evidence="1">
        <name>heme</name>
        <dbReference type="ChEBI" id="CHEBI:30413"/>
    </cofactor>
</comment>
<dbReference type="PANTHER" id="PTHR19372:SF7">
    <property type="entry name" value="SULFITE OXIDASE, MITOCHONDRIAL"/>
    <property type="match status" value="1"/>
</dbReference>
<evidence type="ECO:0000256" key="9">
    <source>
        <dbReference type="ARBA" id="ARBA00022723"/>
    </source>
</evidence>
<dbReference type="InterPro" id="IPR001199">
    <property type="entry name" value="Cyt_B5-like_heme/steroid-bd"/>
</dbReference>
<dbReference type="InterPro" id="IPR000572">
    <property type="entry name" value="OxRdtase_Mopterin-bd_dom"/>
</dbReference>
<evidence type="ECO:0000256" key="5">
    <source>
        <dbReference type="ARBA" id="ARBA00011738"/>
    </source>
</evidence>
<dbReference type="EMBL" id="WNKQ01000002">
    <property type="protein sequence ID" value="KAF5853344.1"/>
    <property type="molecule type" value="Genomic_DNA"/>
</dbReference>
<keyword evidence="7" id="KW-0349">Heme</keyword>
<dbReference type="GO" id="GO:0006809">
    <property type="term" value="P:nitric oxide biosynthetic process"/>
    <property type="evidence" value="ECO:0007669"/>
    <property type="project" value="InterPro"/>
</dbReference>
<dbReference type="PROSITE" id="PS50255">
    <property type="entry name" value="CYTOCHROME_B5_2"/>
    <property type="match status" value="1"/>
</dbReference>
<evidence type="ECO:0000256" key="10">
    <source>
        <dbReference type="ARBA" id="ARBA00022827"/>
    </source>
</evidence>
<dbReference type="PRINTS" id="PR00406">
    <property type="entry name" value="CYTB5RDTASE"/>
</dbReference>
<protein>
    <recommendedName>
        <fullName evidence="17">Nitrate reductase</fullName>
    </recommendedName>
</protein>
<evidence type="ECO:0000256" key="18">
    <source>
        <dbReference type="PIRSR" id="PIRSR000233-1"/>
    </source>
</evidence>
<dbReference type="Proteomes" id="UP000624244">
    <property type="component" value="Unassembled WGS sequence"/>
</dbReference>
<dbReference type="InterPro" id="IPR018506">
    <property type="entry name" value="Cyt_B5_heme-BS"/>
</dbReference>
<dbReference type="InterPro" id="IPR017938">
    <property type="entry name" value="Riboflavin_synthase-like_b-brl"/>
</dbReference>
<dbReference type="Pfam" id="PF00970">
    <property type="entry name" value="FAD_binding_6"/>
    <property type="match status" value="1"/>
</dbReference>
<comment type="cofactor">
    <cofactor evidence="18">
        <name>Mo-molybdopterin</name>
        <dbReference type="ChEBI" id="CHEBI:71302"/>
    </cofactor>
    <text evidence="18">Binds 1 Mo-molybdopterin (Mo-MPT) cofactor per subunit.</text>
</comment>
<keyword evidence="9 18" id="KW-0479">Metal-binding</keyword>
<evidence type="ECO:0000256" key="19">
    <source>
        <dbReference type="SAM" id="MobiDB-lite"/>
    </source>
</evidence>
<feature type="compositionally biased region" description="Basic and acidic residues" evidence="19">
    <location>
        <begin position="71"/>
        <end position="83"/>
    </location>
</feature>
<evidence type="ECO:0000256" key="4">
    <source>
        <dbReference type="ARBA" id="ARBA00006253"/>
    </source>
</evidence>